<sequence>MQSLPAVSVAQVKTTSATMQSGRQFRSRSSTGRWKTAMALKNGIMRSGDLMALTFSQPSGSPASTQGNSMMWVSIGRPNWASRRILPEKRGALRGVVMIVDLTPRRAKSLAMSVIGIMWP</sequence>
<dbReference type="Proteomes" id="UP001154282">
    <property type="component" value="Unassembled WGS sequence"/>
</dbReference>
<comment type="caution">
    <text evidence="1">The sequence shown here is derived from an EMBL/GenBank/DDBJ whole genome shotgun (WGS) entry which is preliminary data.</text>
</comment>
<name>A0AAV0RID5_9ROSI</name>
<proteinExistence type="predicted"/>
<dbReference type="AlphaFoldDB" id="A0AAV0RID5"/>
<gene>
    <name evidence="1" type="ORF">LITE_LOCUS48342</name>
</gene>
<evidence type="ECO:0000313" key="2">
    <source>
        <dbReference type="Proteomes" id="UP001154282"/>
    </source>
</evidence>
<accession>A0AAV0RID5</accession>
<keyword evidence="2" id="KW-1185">Reference proteome</keyword>
<protein>
    <submittedName>
        <fullName evidence="1">Uncharacterized protein</fullName>
    </submittedName>
</protein>
<evidence type="ECO:0000313" key="1">
    <source>
        <dbReference type="EMBL" id="CAI0557387.1"/>
    </source>
</evidence>
<organism evidence="1 2">
    <name type="scientific">Linum tenue</name>
    <dbReference type="NCBI Taxonomy" id="586396"/>
    <lineage>
        <taxon>Eukaryota</taxon>
        <taxon>Viridiplantae</taxon>
        <taxon>Streptophyta</taxon>
        <taxon>Embryophyta</taxon>
        <taxon>Tracheophyta</taxon>
        <taxon>Spermatophyta</taxon>
        <taxon>Magnoliopsida</taxon>
        <taxon>eudicotyledons</taxon>
        <taxon>Gunneridae</taxon>
        <taxon>Pentapetalae</taxon>
        <taxon>rosids</taxon>
        <taxon>fabids</taxon>
        <taxon>Malpighiales</taxon>
        <taxon>Linaceae</taxon>
        <taxon>Linum</taxon>
    </lineage>
</organism>
<dbReference type="EMBL" id="CAMGYJ010000011">
    <property type="protein sequence ID" value="CAI0557387.1"/>
    <property type="molecule type" value="Genomic_DNA"/>
</dbReference>
<reference evidence="1" key="1">
    <citation type="submission" date="2022-08" db="EMBL/GenBank/DDBJ databases">
        <authorList>
            <person name="Gutierrez-Valencia J."/>
        </authorList>
    </citation>
    <scope>NUCLEOTIDE SEQUENCE</scope>
</reference>